<protein>
    <submittedName>
        <fullName evidence="2">Ribokinase</fullName>
    </submittedName>
</protein>
<keyword evidence="3" id="KW-1185">Reference proteome</keyword>
<evidence type="ECO:0000259" key="1">
    <source>
        <dbReference type="Pfam" id="PF00294"/>
    </source>
</evidence>
<name>A0A8J7W3F7_9FIRM</name>
<evidence type="ECO:0000313" key="3">
    <source>
        <dbReference type="Proteomes" id="UP000675664"/>
    </source>
</evidence>
<dbReference type="AlphaFoldDB" id="A0A8J7W3F7"/>
<dbReference type="SUPFAM" id="SSF53613">
    <property type="entry name" value="Ribokinase-like"/>
    <property type="match status" value="1"/>
</dbReference>
<gene>
    <name evidence="2" type="ORF">KCX82_20040</name>
</gene>
<dbReference type="Pfam" id="PF00294">
    <property type="entry name" value="PfkB"/>
    <property type="match status" value="1"/>
</dbReference>
<comment type="caution">
    <text evidence="2">The sequence shown here is derived from an EMBL/GenBank/DDBJ whole genome shotgun (WGS) entry which is preliminary data.</text>
</comment>
<evidence type="ECO:0000313" key="2">
    <source>
        <dbReference type="EMBL" id="MBR0600179.1"/>
    </source>
</evidence>
<reference evidence="2" key="2">
    <citation type="submission" date="2021-04" db="EMBL/GenBank/DDBJ databases">
        <authorList>
            <person name="Liu J."/>
        </authorList>
    </citation>
    <scope>NUCLEOTIDE SEQUENCE</scope>
    <source>
        <strain evidence="2">BAD-6</strain>
    </source>
</reference>
<sequence length="291" mass="32714">MKYDCYLIGPVSLDYDEAFDGVVKKFIGGALIYSSYAELAGGRHIGAVTKMAPEDQYVLDSLFIKDLTVLPSKATTSIHNTYHTPDRERRTASVKGTADTFMVKDIPEVEAEVFQLAGLIYGDYDTDLFPFLADKGKVACDMQGFLRRAEGGRLVFRDWEEKEVYLPYITYLKTDAAEAETMTGCSDRREAAKQLHDWGAKEVMITHHTEVLVYDGKTFYTCPLRARNLSGRTGRGDSTFGSYITERIDKTIPEALLFASALVSLKMETFGPFKGTRQDVLAYIQELYPEF</sequence>
<reference evidence="2" key="1">
    <citation type="submission" date="2021-04" db="EMBL/GenBank/DDBJ databases">
        <title>Sinoanaerobacter chloroacetimidivorans sp. nov., an obligate anaerobic bacterium isolated from anaerobic sludge.</title>
        <authorList>
            <person name="Bao Y."/>
        </authorList>
    </citation>
    <scope>NUCLEOTIDE SEQUENCE</scope>
    <source>
        <strain evidence="2">BAD-6</strain>
    </source>
</reference>
<feature type="domain" description="Carbohydrate kinase PfkB" evidence="1">
    <location>
        <begin position="163"/>
        <end position="271"/>
    </location>
</feature>
<dbReference type="Proteomes" id="UP000675664">
    <property type="component" value="Unassembled WGS sequence"/>
</dbReference>
<organism evidence="2 3">
    <name type="scientific">Sinanaerobacter chloroacetimidivorans</name>
    <dbReference type="NCBI Taxonomy" id="2818044"/>
    <lineage>
        <taxon>Bacteria</taxon>
        <taxon>Bacillati</taxon>
        <taxon>Bacillota</taxon>
        <taxon>Clostridia</taxon>
        <taxon>Peptostreptococcales</taxon>
        <taxon>Anaerovoracaceae</taxon>
        <taxon>Sinanaerobacter</taxon>
    </lineage>
</organism>
<proteinExistence type="predicted"/>
<dbReference type="InterPro" id="IPR029056">
    <property type="entry name" value="Ribokinase-like"/>
</dbReference>
<dbReference type="EMBL" id="JAGSND010000022">
    <property type="protein sequence ID" value="MBR0600179.1"/>
    <property type="molecule type" value="Genomic_DNA"/>
</dbReference>
<dbReference type="RefSeq" id="WP_227020293.1">
    <property type="nucleotide sequence ID" value="NZ_JAGSND010000022.1"/>
</dbReference>
<dbReference type="InterPro" id="IPR011611">
    <property type="entry name" value="PfkB_dom"/>
</dbReference>
<accession>A0A8J7W3F7</accession>
<dbReference type="Gene3D" id="3.40.1190.20">
    <property type="match status" value="1"/>
</dbReference>